<sequence length="45" mass="4880">MPLIEVNGLRKEYGGRPVVDGVSFTVEDASLDDAFLDLTAQENPT</sequence>
<keyword evidence="2" id="KW-1185">Reference proteome</keyword>
<reference evidence="1 2" key="1">
    <citation type="submission" date="2023-05" db="EMBL/GenBank/DDBJ databases">
        <title>Streptantibioticus silvisoli sp. nov., acidotolerant actinomycetes 1 from pine litter.</title>
        <authorList>
            <person name="Swiecimska M."/>
            <person name="Golinska P."/>
            <person name="Sangal V."/>
            <person name="Wachnowicz B."/>
            <person name="Goodfellow M."/>
        </authorList>
    </citation>
    <scope>NUCLEOTIDE SEQUENCE [LARGE SCALE GENOMIC DNA]</scope>
    <source>
        <strain evidence="1 2">DSM 42109</strain>
    </source>
</reference>
<accession>A0ABT7A1H2</accession>
<evidence type="ECO:0000313" key="2">
    <source>
        <dbReference type="Proteomes" id="UP001214441"/>
    </source>
</evidence>
<comment type="caution">
    <text evidence="1">The sequence shown here is derived from an EMBL/GenBank/DDBJ whole genome shotgun (WGS) entry which is preliminary data.</text>
</comment>
<proteinExistence type="predicted"/>
<gene>
    <name evidence="1" type="ORF">NMN56_025130</name>
</gene>
<organism evidence="1 2">
    <name type="scientific">Streptomyces iconiensis</name>
    <dbReference type="NCBI Taxonomy" id="1384038"/>
    <lineage>
        <taxon>Bacteria</taxon>
        <taxon>Bacillati</taxon>
        <taxon>Actinomycetota</taxon>
        <taxon>Actinomycetes</taxon>
        <taxon>Kitasatosporales</taxon>
        <taxon>Streptomycetaceae</taxon>
        <taxon>Streptomyces</taxon>
    </lineage>
</organism>
<evidence type="ECO:0000313" key="1">
    <source>
        <dbReference type="EMBL" id="MDJ1135185.1"/>
    </source>
</evidence>
<evidence type="ECO:0008006" key="3">
    <source>
        <dbReference type="Google" id="ProtNLM"/>
    </source>
</evidence>
<dbReference type="EMBL" id="JANCPR020000027">
    <property type="protein sequence ID" value="MDJ1135185.1"/>
    <property type="molecule type" value="Genomic_DNA"/>
</dbReference>
<dbReference type="Proteomes" id="UP001214441">
    <property type="component" value="Unassembled WGS sequence"/>
</dbReference>
<protein>
    <recommendedName>
        <fullName evidence="3">ABC-2 type transport system ATP-binding protein</fullName>
    </recommendedName>
</protein>
<name>A0ABT7A1H2_9ACTN</name>